<sequence>MHFPEYTVSRRGKCIQPAGACGNIHRFAPETHARSRKQRTVGVESFLHCGVCFFRVRTPMTPTTITENGQEDEDEGRAAEGRSPPSPPTRRRTREVSGKVTPRHLARENIAGYPSWTLIKRGLRGVCSSLRPVTLGHSRVNGTRRSSLASSSVIRRASYGVAHCRSLFWQFTFNTSPGAAIIARLPFANCTCTSLHARIRLYKRTIVRDSLSRLNIAAACVALRNSDSPVRASLLRGWLYRPIPFVEL</sequence>
<evidence type="ECO:0000313" key="2">
    <source>
        <dbReference type="EMBL" id="CAL1680130.1"/>
    </source>
</evidence>
<dbReference type="EMBL" id="OZ034825">
    <property type="protein sequence ID" value="CAL1680130.1"/>
    <property type="molecule type" value="Genomic_DNA"/>
</dbReference>
<evidence type="ECO:0000313" key="3">
    <source>
        <dbReference type="Proteomes" id="UP001497644"/>
    </source>
</evidence>
<gene>
    <name evidence="2" type="ORF">LPLAT_LOCUS6211</name>
</gene>
<feature type="region of interest" description="Disordered" evidence="1">
    <location>
        <begin position="62"/>
        <end position="100"/>
    </location>
</feature>
<proteinExistence type="predicted"/>
<protein>
    <submittedName>
        <fullName evidence="2">Uncharacterized protein</fullName>
    </submittedName>
</protein>
<accession>A0AAV2NK44</accession>
<evidence type="ECO:0000256" key="1">
    <source>
        <dbReference type="SAM" id="MobiDB-lite"/>
    </source>
</evidence>
<dbReference type="Proteomes" id="UP001497644">
    <property type="component" value="Chromosome 2"/>
</dbReference>
<organism evidence="2 3">
    <name type="scientific">Lasius platythorax</name>
    <dbReference type="NCBI Taxonomy" id="488582"/>
    <lineage>
        <taxon>Eukaryota</taxon>
        <taxon>Metazoa</taxon>
        <taxon>Ecdysozoa</taxon>
        <taxon>Arthropoda</taxon>
        <taxon>Hexapoda</taxon>
        <taxon>Insecta</taxon>
        <taxon>Pterygota</taxon>
        <taxon>Neoptera</taxon>
        <taxon>Endopterygota</taxon>
        <taxon>Hymenoptera</taxon>
        <taxon>Apocrita</taxon>
        <taxon>Aculeata</taxon>
        <taxon>Formicoidea</taxon>
        <taxon>Formicidae</taxon>
        <taxon>Formicinae</taxon>
        <taxon>Lasius</taxon>
        <taxon>Lasius</taxon>
    </lineage>
</organism>
<dbReference type="AlphaFoldDB" id="A0AAV2NK44"/>
<name>A0AAV2NK44_9HYME</name>
<keyword evidence="3" id="KW-1185">Reference proteome</keyword>
<reference evidence="2" key="1">
    <citation type="submission" date="2024-04" db="EMBL/GenBank/DDBJ databases">
        <authorList>
            <consortium name="Molecular Ecology Group"/>
        </authorList>
    </citation>
    <scope>NUCLEOTIDE SEQUENCE</scope>
</reference>